<keyword evidence="3" id="KW-1185">Reference proteome</keyword>
<accession>A0A0D2FCS0</accession>
<name>A0A0D2FCS0_9EURO</name>
<gene>
    <name evidence="2" type="ORF">Z517_03657</name>
</gene>
<evidence type="ECO:0000313" key="3">
    <source>
        <dbReference type="Proteomes" id="UP000053029"/>
    </source>
</evidence>
<protein>
    <submittedName>
        <fullName evidence="2">Uncharacterized protein</fullName>
    </submittedName>
</protein>
<dbReference type="AlphaFoldDB" id="A0A0D2FCS0"/>
<dbReference type="HOGENOM" id="CLU_1326402_0_0_1"/>
<organism evidence="2 3">
    <name type="scientific">Fonsecaea pedrosoi CBS 271.37</name>
    <dbReference type="NCBI Taxonomy" id="1442368"/>
    <lineage>
        <taxon>Eukaryota</taxon>
        <taxon>Fungi</taxon>
        <taxon>Dikarya</taxon>
        <taxon>Ascomycota</taxon>
        <taxon>Pezizomycotina</taxon>
        <taxon>Eurotiomycetes</taxon>
        <taxon>Chaetothyriomycetidae</taxon>
        <taxon>Chaetothyriales</taxon>
        <taxon>Herpotrichiellaceae</taxon>
        <taxon>Fonsecaea</taxon>
    </lineage>
</organism>
<sequence>MVMVKGTSDFAGSVDLIVVVTTVVNVVDVDATVDADVDVNIITPFPTCPTNRSIDRSATGHAMAVKNMLQTGHLLNAFTRKWGNGIILLLPPGFDKLLHNGGITRVNTIAKALHDTLDDEPLGTICQLLETKILTPVLQGTRVHLELTSAPGVPFQQTRLETASVIRGHKKPQDKPYLSPSSSPSGGHPLAAAAGMHARSPLSHAMA</sequence>
<proteinExistence type="predicted"/>
<dbReference type="VEuPathDB" id="FungiDB:Z517_03657"/>
<dbReference type="GeneID" id="25303147"/>
<evidence type="ECO:0000313" key="2">
    <source>
        <dbReference type="EMBL" id="KIW84407.1"/>
    </source>
</evidence>
<evidence type="ECO:0000256" key="1">
    <source>
        <dbReference type="SAM" id="MobiDB-lite"/>
    </source>
</evidence>
<feature type="region of interest" description="Disordered" evidence="1">
    <location>
        <begin position="165"/>
        <end position="207"/>
    </location>
</feature>
<reference evidence="2 3" key="1">
    <citation type="submission" date="2015-01" db="EMBL/GenBank/DDBJ databases">
        <title>The Genome Sequence of Fonsecaea pedrosoi CBS 271.37.</title>
        <authorList>
            <consortium name="The Broad Institute Genomics Platform"/>
            <person name="Cuomo C."/>
            <person name="de Hoog S."/>
            <person name="Gorbushina A."/>
            <person name="Stielow B."/>
            <person name="Teixiera M."/>
            <person name="Abouelleil A."/>
            <person name="Chapman S.B."/>
            <person name="Priest M."/>
            <person name="Young S.K."/>
            <person name="Wortman J."/>
            <person name="Nusbaum C."/>
            <person name="Birren B."/>
        </authorList>
    </citation>
    <scope>NUCLEOTIDE SEQUENCE [LARGE SCALE GENOMIC DNA]</scope>
    <source>
        <strain evidence="2 3">CBS 271.37</strain>
    </source>
</reference>
<feature type="compositionally biased region" description="Low complexity" evidence="1">
    <location>
        <begin position="178"/>
        <end position="195"/>
    </location>
</feature>
<dbReference type="RefSeq" id="XP_013288215.1">
    <property type="nucleotide sequence ID" value="XM_013432761.1"/>
</dbReference>
<dbReference type="Proteomes" id="UP000053029">
    <property type="component" value="Unassembled WGS sequence"/>
</dbReference>
<dbReference type="EMBL" id="KN846970">
    <property type="protein sequence ID" value="KIW84407.1"/>
    <property type="molecule type" value="Genomic_DNA"/>
</dbReference>